<proteinExistence type="predicted"/>
<evidence type="ECO:0000313" key="2">
    <source>
        <dbReference type="EMBL" id="PQA86729.1"/>
    </source>
</evidence>
<comment type="caution">
    <text evidence="2">The sequence shown here is derived from an EMBL/GenBank/DDBJ whole genome shotgun (WGS) entry which is preliminary data.</text>
</comment>
<keyword evidence="1" id="KW-1133">Transmembrane helix</keyword>
<evidence type="ECO:0000256" key="1">
    <source>
        <dbReference type="SAM" id="Phobius"/>
    </source>
</evidence>
<dbReference type="Proteomes" id="UP000239504">
    <property type="component" value="Unassembled WGS sequence"/>
</dbReference>
<gene>
    <name evidence="2" type="ORF">CW354_14665</name>
</gene>
<feature type="transmembrane region" description="Helical" evidence="1">
    <location>
        <begin position="78"/>
        <end position="97"/>
    </location>
</feature>
<dbReference type="AlphaFoldDB" id="A0A2S7K2J9"/>
<evidence type="ECO:0000313" key="3">
    <source>
        <dbReference type="Proteomes" id="UP000239504"/>
    </source>
</evidence>
<dbReference type="RefSeq" id="WP_104830847.1">
    <property type="nucleotide sequence ID" value="NZ_PJCH01000011.1"/>
</dbReference>
<protein>
    <submittedName>
        <fullName evidence="2">Uncharacterized protein</fullName>
    </submittedName>
</protein>
<reference evidence="2 3" key="1">
    <citation type="submission" date="2017-12" db="EMBL/GenBank/DDBJ databases">
        <authorList>
            <person name="Hurst M.R.H."/>
        </authorList>
    </citation>
    <scope>NUCLEOTIDE SEQUENCE [LARGE SCALE GENOMIC DNA]</scope>
    <source>
        <strain evidence="2 3">SY-3-19</strain>
    </source>
</reference>
<name>A0A2S7K2J9_9PROT</name>
<keyword evidence="1" id="KW-0812">Transmembrane</keyword>
<organism evidence="2 3">
    <name type="scientific">Hyphococcus luteus</name>
    <dbReference type="NCBI Taxonomy" id="2058213"/>
    <lineage>
        <taxon>Bacteria</taxon>
        <taxon>Pseudomonadati</taxon>
        <taxon>Pseudomonadota</taxon>
        <taxon>Alphaproteobacteria</taxon>
        <taxon>Parvularculales</taxon>
        <taxon>Parvularculaceae</taxon>
        <taxon>Hyphococcus</taxon>
    </lineage>
</organism>
<keyword evidence="3" id="KW-1185">Reference proteome</keyword>
<accession>A0A2S7K2J9</accession>
<feature type="transmembrane region" description="Helical" evidence="1">
    <location>
        <begin position="54"/>
        <end position="72"/>
    </location>
</feature>
<sequence length="198" mass="22202">MDFTQKQMAMKTWFTFEDRELQYRARDNSGEVAFSVDYEAVPANSRRVFNRNNWLRNVGVLWCVIGVIQIGLALASGAIGPGAAFWFVIGAGCLAFYRLTWSEYTVFDTPHGPLFVINDKNHDAIVAAIDEKRKAGLLAWYHSLDFSDEPAAEAQTVEWLMKQDVLTKAEGEARLAELREESTILLGSSDSKPGPQIH</sequence>
<dbReference type="EMBL" id="PJCH01000011">
    <property type="protein sequence ID" value="PQA86729.1"/>
    <property type="molecule type" value="Genomic_DNA"/>
</dbReference>
<dbReference type="OrthoDB" id="5982841at2"/>
<keyword evidence="1" id="KW-0472">Membrane</keyword>